<dbReference type="InterPro" id="IPR008972">
    <property type="entry name" value="Cupredoxin"/>
</dbReference>
<comment type="similarity">
    <text evidence="1">Belongs to the multicopper oxidase family.</text>
</comment>
<dbReference type="InterPro" id="IPR011706">
    <property type="entry name" value="Cu-oxidase_C"/>
</dbReference>
<evidence type="ECO:0000313" key="3">
    <source>
        <dbReference type="EMBL" id="VVB04683.1"/>
    </source>
</evidence>
<dbReference type="GO" id="GO:0016491">
    <property type="term" value="F:oxidoreductase activity"/>
    <property type="evidence" value="ECO:0007669"/>
    <property type="project" value="InterPro"/>
</dbReference>
<dbReference type="GO" id="GO:0005507">
    <property type="term" value="F:copper ion binding"/>
    <property type="evidence" value="ECO:0007669"/>
    <property type="project" value="InterPro"/>
</dbReference>
<dbReference type="SUPFAM" id="SSF49503">
    <property type="entry name" value="Cupredoxins"/>
    <property type="match status" value="1"/>
</dbReference>
<accession>A0A565BTH8</accession>
<comment type="caution">
    <text evidence="3">The sequence shown here is derived from an EMBL/GenBank/DDBJ whole genome shotgun (WGS) entry which is preliminary data.</text>
</comment>
<evidence type="ECO:0000313" key="4">
    <source>
        <dbReference type="Proteomes" id="UP000489600"/>
    </source>
</evidence>
<dbReference type="OrthoDB" id="2121828at2759"/>
<sequence length="151" mass="16347">MSSSKILFTVGLGTAPCNHHNQTCQGPNGTIFTASDNNVSFDMPTTALLQSHRVYSPEFSSPFNYKGNPPNCSMVSIGTKLVVLLYSTSVELVMQDTSILGAESHPLHLHGFNFFVVGQRFGNFDSNKDPQNFNLVDLIEVNTIGVPSGGH</sequence>
<dbReference type="EMBL" id="CABITT030000005">
    <property type="protein sequence ID" value="VVB04683.1"/>
    <property type="molecule type" value="Genomic_DNA"/>
</dbReference>
<dbReference type="Pfam" id="PF07731">
    <property type="entry name" value="Cu-oxidase_2"/>
    <property type="match status" value="1"/>
</dbReference>
<dbReference type="Gene3D" id="2.60.40.420">
    <property type="entry name" value="Cupredoxins - blue copper proteins"/>
    <property type="match status" value="1"/>
</dbReference>
<dbReference type="InterPro" id="IPR045087">
    <property type="entry name" value="Cu-oxidase_fam"/>
</dbReference>
<evidence type="ECO:0000256" key="1">
    <source>
        <dbReference type="ARBA" id="ARBA00010609"/>
    </source>
</evidence>
<dbReference type="PANTHER" id="PTHR11709:SF417">
    <property type="entry name" value="LACCASE-17"/>
    <property type="match status" value="1"/>
</dbReference>
<organism evidence="3 4">
    <name type="scientific">Arabis nemorensis</name>
    <dbReference type="NCBI Taxonomy" id="586526"/>
    <lineage>
        <taxon>Eukaryota</taxon>
        <taxon>Viridiplantae</taxon>
        <taxon>Streptophyta</taxon>
        <taxon>Embryophyta</taxon>
        <taxon>Tracheophyta</taxon>
        <taxon>Spermatophyta</taxon>
        <taxon>Magnoliopsida</taxon>
        <taxon>eudicotyledons</taxon>
        <taxon>Gunneridae</taxon>
        <taxon>Pentapetalae</taxon>
        <taxon>rosids</taxon>
        <taxon>malvids</taxon>
        <taxon>Brassicales</taxon>
        <taxon>Brassicaceae</taxon>
        <taxon>Arabideae</taxon>
        <taxon>Arabis</taxon>
    </lineage>
</organism>
<feature type="domain" description="Plastocyanin-like" evidence="2">
    <location>
        <begin position="61"/>
        <end position="151"/>
    </location>
</feature>
<evidence type="ECO:0000259" key="2">
    <source>
        <dbReference type="Pfam" id="PF07731"/>
    </source>
</evidence>
<dbReference type="AlphaFoldDB" id="A0A565BTH8"/>
<dbReference type="PANTHER" id="PTHR11709">
    <property type="entry name" value="MULTI-COPPER OXIDASE"/>
    <property type="match status" value="1"/>
</dbReference>
<protein>
    <recommendedName>
        <fullName evidence="2">Plastocyanin-like domain-containing protein</fullName>
    </recommendedName>
</protein>
<reference evidence="3" key="1">
    <citation type="submission" date="2019-07" db="EMBL/GenBank/DDBJ databases">
        <authorList>
            <person name="Dittberner H."/>
        </authorList>
    </citation>
    <scope>NUCLEOTIDE SEQUENCE [LARGE SCALE GENOMIC DNA]</scope>
</reference>
<keyword evidence="4" id="KW-1185">Reference proteome</keyword>
<proteinExistence type="inferred from homology"/>
<dbReference type="Proteomes" id="UP000489600">
    <property type="component" value="Unassembled WGS sequence"/>
</dbReference>
<name>A0A565BTH8_9BRAS</name>
<gene>
    <name evidence="3" type="ORF">ANE_LOCUS15127</name>
</gene>